<dbReference type="EMBL" id="JADNYJ010000004">
    <property type="protein sequence ID" value="KAF8911624.1"/>
    <property type="molecule type" value="Genomic_DNA"/>
</dbReference>
<dbReference type="OrthoDB" id="2591256at2759"/>
<accession>A0A9P5TUL1</accession>
<sequence>MLKSTGRNLVSQTVMGYIMWMDLKAPEMLGKLRPEHYAAIFVFHLLAALSFQRRPNPPSSTLPAPVPTSTSFHVTSGSNENYFFRDNITTGQLLLTSTSASASITRRLVVALPAGNNGALVTGQWNDEEHSGTRWEQRHRGGFDFQCQYYVGVTIVGAVRAMRDYVEGSGTMHEIFDYTLPSFSSTEVRLHRQYINDTNSSPSPSLSLSSSHHNPKPHTPVFKSVDLVLSIPSGSSARLSVVPSSNGTFTPPTIDIILPRGSSRAPRRFDSQTSLTEDSSKVGQHKQMANHVRVQVMTNETSLTGLDVDGLFMTPNKANTTTIKNVLPTLPENVTEQVSFLTFQNKFTAGGWRFLTYFGRDSMIALRMLMPLLTPNAVEDALGAVIERANSTGALCHEKTIGDYASFVNIGNGQPDLGNTPFYDYKMIDTAMAHYFLELPQGKNRSSQFLAKQATLQSGTYLDIVNRITSYNINRALPFFNANPPTFAQLLAFRPGQPVGNWRDSNQGTGYGTIPFDVNVALVLADLRAIDNLAKAGILNLGDLDLPAELNITAVAEKWEQEAPGLLEISVDGATAEQMLEDFVQEASLDSSLLGNSSLSGGNVSFFALSLMADGSPVEVLNSDMGFNLLFGTNVTAAFLQHVVNALTPYPRGLLTNIGMVVGNPAYDSNRTNVQVLDRTAHHGTVVWSFQQALMTGGLARQLGFCNSTASASSVDINPPPSPKPVWCGDLALVQRLQAAQARLWTSINGASSSIYSEVWSYSFDNTTKMFSVADLATLSPDGTESDAIQLWSYGFLGLVEPS</sequence>
<evidence type="ECO:0000313" key="2">
    <source>
        <dbReference type="EMBL" id="KAF8911624.1"/>
    </source>
</evidence>
<evidence type="ECO:0000313" key="3">
    <source>
        <dbReference type="Proteomes" id="UP000724874"/>
    </source>
</evidence>
<keyword evidence="3" id="KW-1185">Reference proteome</keyword>
<name>A0A9P5TUL1_GYMJU</name>
<protein>
    <submittedName>
        <fullName evidence="2">Uncharacterized protein</fullName>
    </submittedName>
</protein>
<feature type="region of interest" description="Disordered" evidence="1">
    <location>
        <begin position="263"/>
        <end position="286"/>
    </location>
</feature>
<dbReference type="AlphaFoldDB" id="A0A9P5TUL1"/>
<dbReference type="Proteomes" id="UP000724874">
    <property type="component" value="Unassembled WGS sequence"/>
</dbReference>
<feature type="compositionally biased region" description="Low complexity" evidence="1">
    <location>
        <begin position="200"/>
        <end position="211"/>
    </location>
</feature>
<organism evidence="2 3">
    <name type="scientific">Gymnopilus junonius</name>
    <name type="common">Spectacular rustgill mushroom</name>
    <name type="synonym">Gymnopilus spectabilis subsp. junonius</name>
    <dbReference type="NCBI Taxonomy" id="109634"/>
    <lineage>
        <taxon>Eukaryota</taxon>
        <taxon>Fungi</taxon>
        <taxon>Dikarya</taxon>
        <taxon>Basidiomycota</taxon>
        <taxon>Agaricomycotina</taxon>
        <taxon>Agaricomycetes</taxon>
        <taxon>Agaricomycetidae</taxon>
        <taxon>Agaricales</taxon>
        <taxon>Agaricineae</taxon>
        <taxon>Hymenogastraceae</taxon>
        <taxon>Gymnopilus</taxon>
    </lineage>
</organism>
<gene>
    <name evidence="2" type="ORF">CPB84DRAFT_1912879</name>
</gene>
<comment type="caution">
    <text evidence="2">The sequence shown here is derived from an EMBL/GenBank/DDBJ whole genome shotgun (WGS) entry which is preliminary data.</text>
</comment>
<proteinExistence type="predicted"/>
<feature type="region of interest" description="Disordered" evidence="1">
    <location>
        <begin position="196"/>
        <end position="219"/>
    </location>
</feature>
<reference evidence="2" key="1">
    <citation type="submission" date="2020-11" db="EMBL/GenBank/DDBJ databases">
        <authorList>
            <consortium name="DOE Joint Genome Institute"/>
            <person name="Ahrendt S."/>
            <person name="Riley R."/>
            <person name="Andreopoulos W."/>
            <person name="LaButti K."/>
            <person name="Pangilinan J."/>
            <person name="Ruiz-duenas F.J."/>
            <person name="Barrasa J.M."/>
            <person name="Sanchez-Garcia M."/>
            <person name="Camarero S."/>
            <person name="Miyauchi S."/>
            <person name="Serrano A."/>
            <person name="Linde D."/>
            <person name="Babiker R."/>
            <person name="Drula E."/>
            <person name="Ayuso-Fernandez I."/>
            <person name="Pacheco R."/>
            <person name="Padilla G."/>
            <person name="Ferreira P."/>
            <person name="Barriuso J."/>
            <person name="Kellner H."/>
            <person name="Castanera R."/>
            <person name="Alfaro M."/>
            <person name="Ramirez L."/>
            <person name="Pisabarro A.G."/>
            <person name="Kuo A."/>
            <person name="Tritt A."/>
            <person name="Lipzen A."/>
            <person name="He G."/>
            <person name="Yan M."/>
            <person name="Ng V."/>
            <person name="Cullen D."/>
            <person name="Martin F."/>
            <person name="Rosso M.-N."/>
            <person name="Henrissat B."/>
            <person name="Hibbett D."/>
            <person name="Martinez A.T."/>
            <person name="Grigoriev I.V."/>
        </authorList>
    </citation>
    <scope>NUCLEOTIDE SEQUENCE</scope>
    <source>
        <strain evidence="2">AH 44721</strain>
    </source>
</reference>
<evidence type="ECO:0000256" key="1">
    <source>
        <dbReference type="SAM" id="MobiDB-lite"/>
    </source>
</evidence>